<reference evidence="3" key="1">
    <citation type="submission" date="2021-01" db="EMBL/GenBank/DDBJ databases">
        <authorList>
            <person name="Li R."/>
            <person name="Bekaert M."/>
        </authorList>
    </citation>
    <scope>NUCLEOTIDE SEQUENCE</scope>
    <source>
        <strain evidence="3">Farmed</strain>
    </source>
</reference>
<organism evidence="3 4">
    <name type="scientific">Acanthosepion pharaonis</name>
    <name type="common">Pharaoh cuttlefish</name>
    <name type="synonym">Sepia pharaonis</name>
    <dbReference type="NCBI Taxonomy" id="158019"/>
    <lineage>
        <taxon>Eukaryota</taxon>
        <taxon>Metazoa</taxon>
        <taxon>Spiralia</taxon>
        <taxon>Lophotrochozoa</taxon>
        <taxon>Mollusca</taxon>
        <taxon>Cephalopoda</taxon>
        <taxon>Coleoidea</taxon>
        <taxon>Decapodiformes</taxon>
        <taxon>Sepiida</taxon>
        <taxon>Sepiina</taxon>
        <taxon>Sepiidae</taxon>
        <taxon>Acanthosepion</taxon>
    </lineage>
</organism>
<keyword evidence="2" id="KW-0812">Transmembrane</keyword>
<protein>
    <submittedName>
        <fullName evidence="3">Uncharacterized protein</fullName>
    </submittedName>
</protein>
<evidence type="ECO:0000256" key="2">
    <source>
        <dbReference type="SAM" id="Phobius"/>
    </source>
</evidence>
<keyword evidence="2" id="KW-1133">Transmembrane helix</keyword>
<comment type="caution">
    <text evidence="3">The sequence shown here is derived from an EMBL/GenBank/DDBJ whole genome shotgun (WGS) entry which is preliminary data.</text>
</comment>
<dbReference type="AlphaFoldDB" id="A0A812ARG0"/>
<feature type="transmembrane region" description="Helical" evidence="2">
    <location>
        <begin position="20"/>
        <end position="37"/>
    </location>
</feature>
<evidence type="ECO:0000313" key="3">
    <source>
        <dbReference type="EMBL" id="CAE1152960.1"/>
    </source>
</evidence>
<evidence type="ECO:0000256" key="1">
    <source>
        <dbReference type="SAM" id="MobiDB-lite"/>
    </source>
</evidence>
<feature type="compositionally biased region" description="Polar residues" evidence="1">
    <location>
        <begin position="426"/>
        <end position="435"/>
    </location>
</feature>
<sequence length="435" mass="47855">MPAFSFSLTTDFFQDVSADLVFALSVNEAIFSVLLGIRYWGVILISRCFYFLYLDIFFSLFTEVDASSGNPIFDDVPSDSETNESDTDDFVFDDCPLSTFSLQSNIDKKYFTVLDIAHNTGEKLDKIRELCQPNIFTMKFDKFVNETKSLACLQATMSRIIAQKSDFVELIDADEYNNAMAVLSGRPCNDSKKILPLNHPSTSTNSKIGTNSSKCKDQISDKAFNGQERALDKDIPLSPFSMSDDEASHLDVANSGYFEVSPDLSTYSAKENTTVSTRTANVTTTLATKIESVSTAEKSHSTKISDDSDNYQESVAETSVPTLSFKDKFVGGQTRTTKKKRVAMDSVFPGSKSATATVAGAATSVRHNGHFTIKMGNLPDDYYQAFGIDQTGGVSDHSGKSPRKISKDPPHSYTENLDCSKKDQIPTDSSVVIDR</sequence>
<feature type="region of interest" description="Disordered" evidence="1">
    <location>
        <begin position="392"/>
        <end position="435"/>
    </location>
</feature>
<dbReference type="EMBL" id="CAHIKZ030000110">
    <property type="protein sequence ID" value="CAE1152960.1"/>
    <property type="molecule type" value="Genomic_DNA"/>
</dbReference>
<keyword evidence="2" id="KW-0472">Membrane</keyword>
<keyword evidence="4" id="KW-1185">Reference proteome</keyword>
<dbReference type="Proteomes" id="UP000597762">
    <property type="component" value="Unassembled WGS sequence"/>
</dbReference>
<gene>
    <name evidence="3" type="ORF">SPHA_3626</name>
</gene>
<accession>A0A812ARG0</accession>
<evidence type="ECO:0000313" key="4">
    <source>
        <dbReference type="Proteomes" id="UP000597762"/>
    </source>
</evidence>
<name>A0A812ARG0_ACAPH</name>
<proteinExistence type="predicted"/>